<dbReference type="Pfam" id="PF02383">
    <property type="entry name" value="Syja_N"/>
    <property type="match status" value="1"/>
</dbReference>
<sequence>MASVCDDSGHRIHGETESGVSSIREFYLYETHSKFYMVGSDETKTFHKVLTIDRLDPSELNIHEDTTRYSKTECEDLLTRIDIGNSSTGGLKLITIFYGIVGFVKFTGPYYMVLITKTKHIGSVVGHDIYTITKSEMITLPNSTNDSKLYNLKNENRYKKLFCKLDLTKDFYFSYSYCIMYSVQKNFGSGEMGPISYDSMFVWNEFLTRGIRSILKSTLWTVALVYGFFKQVRFSTYEKDFMLTLISRRSRYFAGTRYLKRGVSEKGRVANEVETEQIVFQILPQGCSNEIASVVQHRGSIPLFWSQQPSRLNLKPAIILSKKDPHFEATNLHFKDLVNRYGNPVIILNLIKKNEKKPRESILRSEFINAIDTINRKLPDDDYLRFLHCDLNELCRREGKEVLRILGRVATYSLSSIGLFYGQITPYLDHQNNIEWLKNNNDYMSKPWKFQKGVLRTNCIDCLDRTNVAQYAFGLAALGHQLKTLDLIYRPKIDLDDPLADDLMTLYEEMGDTLALQYGGSAAHNKIFSIRRGQWKAATQSQELFRIFHRYVSNVYLDPEKQNGINLFLGYFQPESGKPEVWELDLEQKSNKTKRRNWFSNENSSSHYKRSFSDNGILCESHTDAELTPSPTSTLNSETIESSWTNFFNLELLSSSGNSFDEDSLDSSFGYTLNGMDSIPLLEKQSNGIKDVWNTSTEFSSRFKHWVLYGQTLSHIMTSWTPYQKVLPETRNS</sequence>
<dbReference type="GO" id="GO:0005774">
    <property type="term" value="C:vacuolar membrane"/>
    <property type="evidence" value="ECO:0007669"/>
    <property type="project" value="UniProtKB-SubCell"/>
</dbReference>
<keyword evidence="8" id="KW-1185">Reference proteome</keyword>
<reference evidence="8" key="1">
    <citation type="journal article" date="2016" name="Nature">
        <title>The genome of the seagrass Zostera marina reveals angiosperm adaptation to the sea.</title>
        <authorList>
            <person name="Olsen J.L."/>
            <person name="Rouze P."/>
            <person name="Verhelst B."/>
            <person name="Lin Y.-C."/>
            <person name="Bayer T."/>
            <person name="Collen J."/>
            <person name="Dattolo E."/>
            <person name="De Paoli E."/>
            <person name="Dittami S."/>
            <person name="Maumus F."/>
            <person name="Michel G."/>
            <person name="Kersting A."/>
            <person name="Lauritano C."/>
            <person name="Lohaus R."/>
            <person name="Toepel M."/>
            <person name="Tonon T."/>
            <person name="Vanneste K."/>
            <person name="Amirebrahimi M."/>
            <person name="Brakel J."/>
            <person name="Bostroem C."/>
            <person name="Chovatia M."/>
            <person name="Grimwood J."/>
            <person name="Jenkins J.W."/>
            <person name="Jueterbock A."/>
            <person name="Mraz A."/>
            <person name="Stam W.T."/>
            <person name="Tice H."/>
            <person name="Bornberg-Bauer E."/>
            <person name="Green P.J."/>
            <person name="Pearson G.A."/>
            <person name="Procaccini G."/>
            <person name="Duarte C.M."/>
            <person name="Schmutz J."/>
            <person name="Reusch T.B.H."/>
            <person name="Van de Peer Y."/>
        </authorList>
    </citation>
    <scope>NUCLEOTIDE SEQUENCE [LARGE SCALE GENOMIC DNA]</scope>
    <source>
        <strain evidence="8">cv. Finnish</strain>
    </source>
</reference>
<dbReference type="OMA" id="PHVCDDN"/>
<protein>
    <submittedName>
        <fullName evidence="7">Polyphosphoinositide phosphatase</fullName>
    </submittedName>
</protein>
<dbReference type="PANTHER" id="PTHR45738:SF3">
    <property type="entry name" value="OS03G0182400 PROTEIN"/>
    <property type="match status" value="1"/>
</dbReference>
<feature type="domain" description="SAC" evidence="6">
    <location>
        <begin position="162"/>
        <end position="520"/>
    </location>
</feature>
<dbReference type="Proteomes" id="UP000036987">
    <property type="component" value="Unassembled WGS sequence"/>
</dbReference>
<evidence type="ECO:0000256" key="3">
    <source>
        <dbReference type="ARBA" id="ARBA00023136"/>
    </source>
</evidence>
<evidence type="ECO:0000256" key="5">
    <source>
        <dbReference type="ARBA" id="ARBA00023464"/>
    </source>
</evidence>
<dbReference type="OrthoDB" id="405996at2759"/>
<keyword evidence="2" id="KW-0378">Hydrolase</keyword>
<comment type="subunit">
    <text evidence="5">Component of the PI(3,5)P2 regulatory complex at least composed of ATG18, SAC/FIG4, FAB1 and VAC14.</text>
</comment>
<dbReference type="AlphaFoldDB" id="A0A0K9PMA0"/>
<comment type="subcellular location">
    <subcellularLocation>
        <location evidence="1">Vacuole membrane</location>
        <topology evidence="1">Peripheral membrane protein</topology>
    </subcellularLocation>
</comment>
<dbReference type="InterPro" id="IPR043573">
    <property type="entry name" value="Fig4-like"/>
</dbReference>
<dbReference type="PANTHER" id="PTHR45738">
    <property type="entry name" value="POLYPHOSPHOINOSITIDE PHOSPHATASE"/>
    <property type="match status" value="1"/>
</dbReference>
<evidence type="ECO:0000256" key="1">
    <source>
        <dbReference type="ARBA" id="ARBA00004148"/>
    </source>
</evidence>
<proteinExistence type="predicted"/>
<evidence type="ECO:0000259" key="6">
    <source>
        <dbReference type="PROSITE" id="PS50275"/>
    </source>
</evidence>
<dbReference type="GO" id="GO:0043813">
    <property type="term" value="F:phosphatidylinositol-3,5-bisphosphate 5-phosphatase activity"/>
    <property type="evidence" value="ECO:0000318"/>
    <property type="project" value="GO_Central"/>
</dbReference>
<organism evidence="7 8">
    <name type="scientific">Zostera marina</name>
    <name type="common">Eelgrass</name>
    <dbReference type="NCBI Taxonomy" id="29655"/>
    <lineage>
        <taxon>Eukaryota</taxon>
        <taxon>Viridiplantae</taxon>
        <taxon>Streptophyta</taxon>
        <taxon>Embryophyta</taxon>
        <taxon>Tracheophyta</taxon>
        <taxon>Spermatophyta</taxon>
        <taxon>Magnoliopsida</taxon>
        <taxon>Liliopsida</taxon>
        <taxon>Zosteraceae</taxon>
        <taxon>Zostera</taxon>
    </lineage>
</organism>
<keyword evidence="3" id="KW-0472">Membrane</keyword>
<comment type="catalytic activity">
    <reaction evidence="4">
        <text>a 1,2-diacyl-sn-glycero-3-phospho-(1D-myo-inositol-3,5-bisphosphate) + H2O = a 1,2-diacyl-sn-glycero-3-phospho-(1D-myo-inositol-3-phosphate) + phosphate</text>
        <dbReference type="Rhea" id="RHEA:32955"/>
        <dbReference type="ChEBI" id="CHEBI:15377"/>
        <dbReference type="ChEBI" id="CHEBI:43474"/>
        <dbReference type="ChEBI" id="CHEBI:57923"/>
        <dbReference type="ChEBI" id="CHEBI:58088"/>
    </reaction>
</comment>
<dbReference type="InterPro" id="IPR002013">
    <property type="entry name" value="SAC_dom"/>
</dbReference>
<accession>A0A0K9PMA0</accession>
<evidence type="ECO:0000313" key="8">
    <source>
        <dbReference type="Proteomes" id="UP000036987"/>
    </source>
</evidence>
<comment type="caution">
    <text evidence="7">The sequence shown here is derived from an EMBL/GenBank/DDBJ whole genome shotgun (WGS) entry which is preliminary data.</text>
</comment>
<evidence type="ECO:0000256" key="4">
    <source>
        <dbReference type="ARBA" id="ARBA00023337"/>
    </source>
</evidence>
<dbReference type="GO" id="GO:0046856">
    <property type="term" value="P:phosphatidylinositol dephosphorylation"/>
    <property type="evidence" value="ECO:0000318"/>
    <property type="project" value="GO_Central"/>
</dbReference>
<dbReference type="PROSITE" id="PS50275">
    <property type="entry name" value="SAC"/>
    <property type="match status" value="1"/>
</dbReference>
<name>A0A0K9PMA0_ZOSMR</name>
<evidence type="ECO:0000313" key="7">
    <source>
        <dbReference type="EMBL" id="KMZ69360.1"/>
    </source>
</evidence>
<gene>
    <name evidence="7" type="ORF">ZOSMA_216G00310</name>
</gene>
<evidence type="ECO:0000256" key="2">
    <source>
        <dbReference type="ARBA" id="ARBA00022801"/>
    </source>
</evidence>
<dbReference type="EMBL" id="LFYR01000777">
    <property type="protein sequence ID" value="KMZ69360.1"/>
    <property type="molecule type" value="Genomic_DNA"/>
</dbReference>
<dbReference type="STRING" id="29655.A0A0K9PMA0"/>